<keyword evidence="1" id="KW-0573">Peptidoglycan synthesis</keyword>
<keyword evidence="4" id="KW-1185">Reference proteome</keyword>
<organism evidence="3 4">
    <name type="scientific">Sphingomicrobium clamense</name>
    <dbReference type="NCBI Taxonomy" id="2851013"/>
    <lineage>
        <taxon>Bacteria</taxon>
        <taxon>Pseudomonadati</taxon>
        <taxon>Pseudomonadota</taxon>
        <taxon>Alphaproteobacteria</taxon>
        <taxon>Sphingomonadales</taxon>
        <taxon>Sphingomonadaceae</taxon>
        <taxon>Sphingomicrobium</taxon>
    </lineage>
</organism>
<sequence length="306" mass="34222">MEDIDNDVFHAMVLLDRANFSPGVIDGRSGKNFEWALKGYQEANGLEVTGRLDTPTRKSLLKDGRAPTRFLRIDETSFGSPHKEIPEDAEEQAEMEAMPYENLFEEVAERFHTTSETLIALNGDKARNVEIGTVLQLPNVLPSSRDYGDLEGTQRDMFNALNVQPDGGAKGTRIVVDESDGQMRVYDNDDKLVAQFPVTTGSENDPLPLGKWKVQAYSFLPPFHYQPDLFWDVDDSEESQMLPPGPNGPVGVAWLDLTKEHYGIHGTPEPQTIGYTESHGCLRMTNWDVLTLSRILDEGFEAEFVA</sequence>
<keyword evidence="1" id="KW-0133">Cell shape</keyword>
<dbReference type="PROSITE" id="PS52029">
    <property type="entry name" value="LD_TPASE"/>
    <property type="match status" value="1"/>
</dbReference>
<evidence type="ECO:0000313" key="3">
    <source>
        <dbReference type="EMBL" id="MBW0144905.1"/>
    </source>
</evidence>
<keyword evidence="1" id="KW-0961">Cell wall biogenesis/degradation</keyword>
<reference evidence="3 4" key="1">
    <citation type="submission" date="2021-07" db="EMBL/GenBank/DDBJ databases">
        <title>The draft genome sequence of Sphingomicrobium sp. B8.</title>
        <authorList>
            <person name="Mu L."/>
        </authorList>
    </citation>
    <scope>NUCLEOTIDE SEQUENCE [LARGE SCALE GENOMIC DNA]</scope>
    <source>
        <strain evidence="3 4">B8</strain>
    </source>
</reference>
<feature type="domain" description="L,D-TPase catalytic" evidence="2">
    <location>
        <begin position="172"/>
        <end position="305"/>
    </location>
</feature>
<dbReference type="Pfam" id="PF03734">
    <property type="entry name" value="YkuD"/>
    <property type="match status" value="1"/>
</dbReference>
<name>A0ABS6V6C3_9SPHN</name>
<evidence type="ECO:0000256" key="1">
    <source>
        <dbReference type="PROSITE-ProRule" id="PRU01373"/>
    </source>
</evidence>
<dbReference type="InterPro" id="IPR005490">
    <property type="entry name" value="LD_TPept_cat_dom"/>
</dbReference>
<dbReference type="InterPro" id="IPR050979">
    <property type="entry name" value="LD-transpeptidase"/>
</dbReference>
<dbReference type="Pfam" id="PF01471">
    <property type="entry name" value="PG_binding_1"/>
    <property type="match status" value="1"/>
</dbReference>
<accession>A0ABS6V6C3</accession>
<dbReference type="EMBL" id="JAHVAH010000001">
    <property type="protein sequence ID" value="MBW0144905.1"/>
    <property type="molecule type" value="Genomic_DNA"/>
</dbReference>
<dbReference type="CDD" id="cd16913">
    <property type="entry name" value="YkuD_like"/>
    <property type="match status" value="1"/>
</dbReference>
<dbReference type="InterPro" id="IPR002477">
    <property type="entry name" value="Peptidoglycan-bd-like"/>
</dbReference>
<dbReference type="PANTHER" id="PTHR30582">
    <property type="entry name" value="L,D-TRANSPEPTIDASE"/>
    <property type="match status" value="1"/>
</dbReference>
<comment type="pathway">
    <text evidence="1">Cell wall biogenesis; peptidoglycan biosynthesis.</text>
</comment>
<dbReference type="PANTHER" id="PTHR30582:SF30">
    <property type="entry name" value="BLR4375 PROTEIN"/>
    <property type="match status" value="1"/>
</dbReference>
<feature type="active site" description="Proton donor/acceptor" evidence="1">
    <location>
        <position position="265"/>
    </location>
</feature>
<proteinExistence type="predicted"/>
<comment type="caution">
    <text evidence="3">The sequence shown here is derived from an EMBL/GenBank/DDBJ whole genome shotgun (WGS) entry which is preliminary data.</text>
</comment>
<evidence type="ECO:0000259" key="2">
    <source>
        <dbReference type="PROSITE" id="PS52029"/>
    </source>
</evidence>
<dbReference type="Proteomes" id="UP000698028">
    <property type="component" value="Unassembled WGS sequence"/>
</dbReference>
<gene>
    <name evidence="3" type="ORF">KTQ36_06305</name>
</gene>
<protein>
    <submittedName>
        <fullName evidence="3">L,D-transpeptidase family protein</fullName>
    </submittedName>
</protein>
<feature type="active site" description="Nucleophile" evidence="1">
    <location>
        <position position="281"/>
    </location>
</feature>
<evidence type="ECO:0000313" key="4">
    <source>
        <dbReference type="Proteomes" id="UP000698028"/>
    </source>
</evidence>